<dbReference type="InterPro" id="IPR001478">
    <property type="entry name" value="PDZ"/>
</dbReference>
<gene>
    <name evidence="5" type="ORF">CUNI_LOCUS15585</name>
</gene>
<feature type="region of interest" description="Disordered" evidence="3">
    <location>
        <begin position="166"/>
        <end position="359"/>
    </location>
</feature>
<evidence type="ECO:0000256" key="2">
    <source>
        <dbReference type="ARBA" id="ARBA00022553"/>
    </source>
</evidence>
<sequence>MVSSDRLQITLTGGAPWGFRLSGGGGMPLIINKIRKKSQAHVQGLKEGDAVISINGVHVHDKTQDEALELVEAAGDTLVLEIFRGDKSDRDQGKPQKLIQVQTSHRAPTGTIRLLTTSDDGVSPGEVVLIPSGDSVTSESLGTADVRPGLTVSRVVAFSSPGRVLAVSSSNVTSTSKTTVVGRSPVISSDARPRDTHSATSAPNVSAKPFYVTQAGSESPPYFHPSQPQPVRQPPPGGPRPQTSIAVSQSYSTSHPPRFSSQPPRAPPPPPVSPKPQRFLSPQPPSFGASPQPPSFGATPSGVTPTAASSTFDRGQTHRELTREQHVQRSADGSSTTVVQREVTTTSGRPSFVKGQTSAFNAVQPHEVIKPAQKSIKTTTTTVKSTSIITQKGPTPFASSIPSNILQQQYQAPTAPSYSTDTQHNRTETQLFKPTKFVPSSIKKDVTGLFSAPSPLADHNVQDRFREGKENVSPQPMFQVKNIVSDKAKSTAPEVWRPNMWLPGQQPPSPRDQPQTAPPREDLPPSKPGYSFIEEQKRKLLASQAPKHEYQDVYGQESQEVHEDPHKHRLHIFAPPVEIHPDEGSPHPAYDDHYYMDDYEDGASSPDSIGSRRKKNLYSDSAFYNTPGKAYPTITEQMKLCKKIAQSLTSAANKRARGAKMFMKRKRKSSKWIHEGHSELSSSAGDVANLHELDSELNPDEGGNFYFKIPSIKQRVGNEAKSTKMSLTQEQFEQLRLSSKKCDHKSLPPDPCFDIVADLKAHKGKGGRMFERRRQRSDKFVYDETNAKFPLPHGKPDDASQGEDHHLNPREVALKHGWKGDPGAVQNAQTPAVPLVHYSLKSDDSPMMIKGTNFNRIAKGWSGGIEYPVAEQLHHISPVRQLAPQPNTPSTQPQQRRLQQQQTQQQQQQQQQQDNYNKVKAWQSNTESFSAADRFQDWQRHQPENRWQDSQQQRRQEDSRTAAWQEQRPSQQQTARPKSWHQESYDTQQAREEHDYHYPTVDYRFGAGHYPSVAYKQPIIPGTDL</sequence>
<evidence type="ECO:0000313" key="5">
    <source>
        <dbReference type="EMBL" id="CAG5130027.1"/>
    </source>
</evidence>
<name>A0A8S3ZKE6_9EUPU</name>
<feature type="region of interest" description="Disordered" evidence="3">
    <location>
        <begin position="942"/>
        <end position="993"/>
    </location>
</feature>
<feature type="region of interest" description="Disordered" evidence="3">
    <location>
        <begin position="881"/>
        <end position="919"/>
    </location>
</feature>
<feature type="compositionally biased region" description="Polar residues" evidence="3">
    <location>
        <begin position="962"/>
        <end position="976"/>
    </location>
</feature>
<comment type="caution">
    <text evidence="5">The sequence shown here is derived from an EMBL/GenBank/DDBJ whole genome shotgun (WGS) entry which is preliminary data.</text>
</comment>
<feature type="compositionally biased region" description="Basic and acidic residues" evidence="3">
    <location>
        <begin position="980"/>
        <end position="993"/>
    </location>
</feature>
<feature type="compositionally biased region" description="Low complexity" evidence="3">
    <location>
        <begin position="374"/>
        <end position="390"/>
    </location>
</feature>
<dbReference type="CDD" id="cd10820">
    <property type="entry name" value="PDZ_SYNPO2-like"/>
    <property type="match status" value="1"/>
</dbReference>
<feature type="domain" description="PDZ" evidence="4">
    <location>
        <begin position="6"/>
        <end position="86"/>
    </location>
</feature>
<feature type="compositionally biased region" description="Polar residues" evidence="3">
    <location>
        <begin position="301"/>
        <end position="314"/>
    </location>
</feature>
<comment type="similarity">
    <text evidence="1">Belongs to the myozenin family.</text>
</comment>
<evidence type="ECO:0000256" key="1">
    <source>
        <dbReference type="ARBA" id="ARBA00009126"/>
    </source>
</evidence>
<dbReference type="PANTHER" id="PTHR48125:SF16">
    <property type="entry name" value="UBZ4-TYPE DOMAIN-CONTAINING PROTEIN"/>
    <property type="match status" value="1"/>
</dbReference>
<feature type="region of interest" description="Disordered" evidence="3">
    <location>
        <begin position="485"/>
        <end position="536"/>
    </location>
</feature>
<feature type="compositionally biased region" description="Basic and acidic residues" evidence="3">
    <location>
        <begin position="315"/>
        <end position="329"/>
    </location>
</feature>
<dbReference type="GO" id="GO:0030018">
    <property type="term" value="C:Z disc"/>
    <property type="evidence" value="ECO:0007669"/>
    <property type="project" value="InterPro"/>
</dbReference>
<feature type="compositionally biased region" description="Low complexity" evidence="3">
    <location>
        <begin position="884"/>
        <end position="913"/>
    </location>
</feature>
<dbReference type="PANTHER" id="PTHR48125">
    <property type="entry name" value="LP07818P1"/>
    <property type="match status" value="1"/>
</dbReference>
<feature type="compositionally biased region" description="Polar residues" evidence="3">
    <location>
        <begin position="331"/>
        <end position="359"/>
    </location>
</feature>
<dbReference type="PROSITE" id="PS50106">
    <property type="entry name" value="PDZ"/>
    <property type="match status" value="1"/>
</dbReference>
<feature type="compositionally biased region" description="Basic and acidic residues" evidence="3">
    <location>
        <begin position="794"/>
        <end position="805"/>
    </location>
</feature>
<dbReference type="SUPFAM" id="SSF50156">
    <property type="entry name" value="PDZ domain-like"/>
    <property type="match status" value="1"/>
</dbReference>
<dbReference type="EMBL" id="CAJHNH020003802">
    <property type="protein sequence ID" value="CAG5130027.1"/>
    <property type="molecule type" value="Genomic_DNA"/>
</dbReference>
<feature type="compositionally biased region" description="Pro residues" evidence="3">
    <location>
        <begin position="264"/>
        <end position="274"/>
    </location>
</feature>
<feature type="region of interest" description="Disordered" evidence="3">
    <location>
        <begin position="373"/>
        <end position="400"/>
    </location>
</feature>
<proteinExistence type="inferred from homology"/>
<evidence type="ECO:0000313" key="6">
    <source>
        <dbReference type="Proteomes" id="UP000678393"/>
    </source>
</evidence>
<dbReference type="OrthoDB" id="445995at2759"/>
<reference evidence="5" key="1">
    <citation type="submission" date="2021-04" db="EMBL/GenBank/DDBJ databases">
        <authorList>
            <consortium name="Molecular Ecology Group"/>
        </authorList>
    </citation>
    <scope>NUCLEOTIDE SEQUENCE</scope>
</reference>
<protein>
    <recommendedName>
        <fullName evidence="4">PDZ domain-containing protein</fullName>
    </recommendedName>
</protein>
<feature type="compositionally biased region" description="Low complexity" evidence="3">
    <location>
        <begin position="167"/>
        <end position="181"/>
    </location>
</feature>
<keyword evidence="2" id="KW-0597">Phosphoprotein</keyword>
<dbReference type="AlphaFoldDB" id="A0A8S3ZKE6"/>
<dbReference type="InterPro" id="IPR036034">
    <property type="entry name" value="PDZ_sf"/>
</dbReference>
<dbReference type="InterPro" id="IPR008438">
    <property type="entry name" value="MYOZ"/>
</dbReference>
<feature type="compositionally biased region" description="Pro residues" evidence="3">
    <location>
        <begin position="227"/>
        <end position="239"/>
    </location>
</feature>
<evidence type="ECO:0000259" key="4">
    <source>
        <dbReference type="PROSITE" id="PS50106"/>
    </source>
</evidence>
<dbReference type="Pfam" id="PF05556">
    <property type="entry name" value="Calsarcin"/>
    <property type="match status" value="1"/>
</dbReference>
<dbReference type="Pfam" id="PF00595">
    <property type="entry name" value="PDZ"/>
    <property type="match status" value="1"/>
</dbReference>
<evidence type="ECO:0000256" key="3">
    <source>
        <dbReference type="SAM" id="MobiDB-lite"/>
    </source>
</evidence>
<organism evidence="5 6">
    <name type="scientific">Candidula unifasciata</name>
    <dbReference type="NCBI Taxonomy" id="100452"/>
    <lineage>
        <taxon>Eukaryota</taxon>
        <taxon>Metazoa</taxon>
        <taxon>Spiralia</taxon>
        <taxon>Lophotrochozoa</taxon>
        <taxon>Mollusca</taxon>
        <taxon>Gastropoda</taxon>
        <taxon>Heterobranchia</taxon>
        <taxon>Euthyneura</taxon>
        <taxon>Panpulmonata</taxon>
        <taxon>Eupulmonata</taxon>
        <taxon>Stylommatophora</taxon>
        <taxon>Helicina</taxon>
        <taxon>Helicoidea</taxon>
        <taxon>Geomitridae</taxon>
        <taxon>Candidula</taxon>
    </lineage>
</organism>
<feature type="compositionally biased region" description="Basic and acidic residues" evidence="3">
    <location>
        <begin position="942"/>
        <end position="960"/>
    </location>
</feature>
<dbReference type="Proteomes" id="UP000678393">
    <property type="component" value="Unassembled WGS sequence"/>
</dbReference>
<dbReference type="SMART" id="SM00228">
    <property type="entry name" value="PDZ"/>
    <property type="match status" value="1"/>
</dbReference>
<feature type="compositionally biased region" description="Polar residues" evidence="3">
    <location>
        <begin position="243"/>
        <end position="255"/>
    </location>
</feature>
<accession>A0A8S3ZKE6</accession>
<keyword evidence="6" id="KW-1185">Reference proteome</keyword>
<dbReference type="Gene3D" id="2.30.42.10">
    <property type="match status" value="1"/>
</dbReference>
<feature type="region of interest" description="Disordered" evidence="3">
    <location>
        <begin position="786"/>
        <end position="805"/>
    </location>
</feature>